<keyword evidence="3" id="KW-1185">Reference proteome</keyword>
<feature type="domain" description="Putative exodeoxyribonuclease 8 PDDEXK-like" evidence="1">
    <location>
        <begin position="18"/>
        <end position="151"/>
    </location>
</feature>
<dbReference type="Pfam" id="PF12684">
    <property type="entry name" value="DUF3799"/>
    <property type="match status" value="1"/>
</dbReference>
<dbReference type="InterPro" id="IPR011604">
    <property type="entry name" value="PDDEXK-like_dom_sf"/>
</dbReference>
<sequence>MADKVRETHYKGRPLGRFIEESMTEVSIYFTEPTTGLRLRVRHDIYHPDLAFDLKSTRHPSVNLFSRDAVKFDYDLQAFMYSLGRSLYEGTSDTKPFVFIAAESNEPFSVHTLSTSNSFLTNGAKKFQECLTVYKACAATGHWPDLSSNGEIEIEHWQQFTPTRAWVAGHSAI</sequence>
<organism evidence="2 3">
    <name type="scientific">Hydrogenophaga laconesensis</name>
    <dbReference type="NCBI Taxonomy" id="1805971"/>
    <lineage>
        <taxon>Bacteria</taxon>
        <taxon>Pseudomonadati</taxon>
        <taxon>Pseudomonadota</taxon>
        <taxon>Betaproteobacteria</taxon>
        <taxon>Burkholderiales</taxon>
        <taxon>Comamonadaceae</taxon>
        <taxon>Hydrogenophaga</taxon>
    </lineage>
</organism>
<protein>
    <recommendedName>
        <fullName evidence="1">Putative exodeoxyribonuclease 8 PDDEXK-like domain-containing protein</fullName>
    </recommendedName>
</protein>
<accession>A0ABU1VJ26</accession>
<dbReference type="Gene3D" id="3.90.320.10">
    <property type="match status" value="1"/>
</dbReference>
<proteinExistence type="predicted"/>
<dbReference type="Proteomes" id="UP001265550">
    <property type="component" value="Unassembled WGS sequence"/>
</dbReference>
<gene>
    <name evidence="2" type="ORF">J2X09_005263</name>
</gene>
<name>A0ABU1VJ26_9BURK</name>
<dbReference type="InterPro" id="IPR024432">
    <property type="entry name" value="Put_RecE_PDDEXK-like_dom"/>
</dbReference>
<evidence type="ECO:0000313" key="2">
    <source>
        <dbReference type="EMBL" id="MDR7097487.1"/>
    </source>
</evidence>
<dbReference type="EMBL" id="JAVDWE010000028">
    <property type="protein sequence ID" value="MDR7097487.1"/>
    <property type="molecule type" value="Genomic_DNA"/>
</dbReference>
<reference evidence="2 3" key="1">
    <citation type="submission" date="2023-07" db="EMBL/GenBank/DDBJ databases">
        <title>Sorghum-associated microbial communities from plants grown in Nebraska, USA.</title>
        <authorList>
            <person name="Schachtman D."/>
        </authorList>
    </citation>
    <scope>NUCLEOTIDE SEQUENCE [LARGE SCALE GENOMIC DNA]</scope>
    <source>
        <strain evidence="2 3">BE240</strain>
    </source>
</reference>
<comment type="caution">
    <text evidence="2">The sequence shown here is derived from an EMBL/GenBank/DDBJ whole genome shotgun (WGS) entry which is preliminary data.</text>
</comment>
<evidence type="ECO:0000259" key="1">
    <source>
        <dbReference type="Pfam" id="PF12684"/>
    </source>
</evidence>
<evidence type="ECO:0000313" key="3">
    <source>
        <dbReference type="Proteomes" id="UP001265550"/>
    </source>
</evidence>